<dbReference type="EMBL" id="GBRH01255194">
    <property type="protein sequence ID" value="JAD42701.1"/>
    <property type="molecule type" value="Transcribed_RNA"/>
</dbReference>
<name>A0A0A8ZV72_ARUDO</name>
<reference evidence="1" key="2">
    <citation type="journal article" date="2015" name="Data Brief">
        <title>Shoot transcriptome of the giant reed, Arundo donax.</title>
        <authorList>
            <person name="Barrero R.A."/>
            <person name="Guerrero F.D."/>
            <person name="Moolhuijzen P."/>
            <person name="Goolsby J.A."/>
            <person name="Tidwell J."/>
            <person name="Bellgard S.E."/>
            <person name="Bellgard M.I."/>
        </authorList>
    </citation>
    <scope>NUCLEOTIDE SEQUENCE</scope>
    <source>
        <tissue evidence="1">Shoot tissue taken approximately 20 cm above the soil surface</tissue>
    </source>
</reference>
<organism evidence="1">
    <name type="scientific">Arundo donax</name>
    <name type="common">Giant reed</name>
    <name type="synonym">Donax arundinaceus</name>
    <dbReference type="NCBI Taxonomy" id="35708"/>
    <lineage>
        <taxon>Eukaryota</taxon>
        <taxon>Viridiplantae</taxon>
        <taxon>Streptophyta</taxon>
        <taxon>Embryophyta</taxon>
        <taxon>Tracheophyta</taxon>
        <taxon>Spermatophyta</taxon>
        <taxon>Magnoliopsida</taxon>
        <taxon>Liliopsida</taxon>
        <taxon>Poales</taxon>
        <taxon>Poaceae</taxon>
        <taxon>PACMAD clade</taxon>
        <taxon>Arundinoideae</taxon>
        <taxon>Arundineae</taxon>
        <taxon>Arundo</taxon>
    </lineage>
</organism>
<sequence length="19" mass="1936">MRPWGASSSSPFPGSGRAT</sequence>
<dbReference type="AlphaFoldDB" id="A0A0A8ZV72"/>
<reference evidence="1" key="1">
    <citation type="submission" date="2014-09" db="EMBL/GenBank/DDBJ databases">
        <authorList>
            <person name="Magalhaes I.L.F."/>
            <person name="Oliveira U."/>
            <person name="Santos F.R."/>
            <person name="Vidigal T.H.D.A."/>
            <person name="Brescovit A.D."/>
            <person name="Santos A.J."/>
        </authorList>
    </citation>
    <scope>NUCLEOTIDE SEQUENCE</scope>
    <source>
        <tissue evidence="1">Shoot tissue taken approximately 20 cm above the soil surface</tissue>
    </source>
</reference>
<protein>
    <submittedName>
        <fullName evidence="1">Uncharacterized protein</fullName>
    </submittedName>
</protein>
<accession>A0A0A8ZV72</accession>
<proteinExistence type="predicted"/>
<evidence type="ECO:0000313" key="1">
    <source>
        <dbReference type="EMBL" id="JAD42701.1"/>
    </source>
</evidence>